<keyword evidence="8" id="KW-1133">Transmembrane helix</keyword>
<dbReference type="Gene3D" id="2.60.40.1120">
    <property type="entry name" value="Carboxypeptidase-like, regulatory domain"/>
    <property type="match status" value="1"/>
</dbReference>
<dbReference type="NCBIfam" id="TIGR04056">
    <property type="entry name" value="OMP_RagA_SusC"/>
    <property type="match status" value="1"/>
</dbReference>
<dbReference type="PROSITE" id="PS52016">
    <property type="entry name" value="TONB_DEPENDENT_REC_3"/>
    <property type="match status" value="1"/>
</dbReference>
<evidence type="ECO:0000256" key="8">
    <source>
        <dbReference type="SAM" id="Phobius"/>
    </source>
</evidence>
<keyword evidence="6 7" id="KW-0998">Cell outer membrane</keyword>
<dbReference type="STRING" id="1477437.SAMN05444682_108146"/>
<reference evidence="10 11" key="1">
    <citation type="submission" date="2016-10" db="EMBL/GenBank/DDBJ databases">
        <authorList>
            <person name="de Groot N.N."/>
        </authorList>
    </citation>
    <scope>NUCLEOTIDE SEQUENCE [LARGE SCALE GENOMIC DNA]</scope>
    <source>
        <strain evidence="10 11">RK1</strain>
    </source>
</reference>
<dbReference type="GO" id="GO:0009279">
    <property type="term" value="C:cell outer membrane"/>
    <property type="evidence" value="ECO:0007669"/>
    <property type="project" value="UniProtKB-SubCell"/>
</dbReference>
<evidence type="ECO:0000256" key="2">
    <source>
        <dbReference type="ARBA" id="ARBA00022448"/>
    </source>
</evidence>
<dbReference type="EMBL" id="FOQO01000008">
    <property type="protein sequence ID" value="SFJ24467.1"/>
    <property type="molecule type" value="Genomic_DNA"/>
</dbReference>
<dbReference type="InterPro" id="IPR023996">
    <property type="entry name" value="TonB-dep_OMP_SusC/RagA"/>
</dbReference>
<dbReference type="Gene3D" id="2.40.170.20">
    <property type="entry name" value="TonB-dependent receptor, beta-barrel domain"/>
    <property type="match status" value="1"/>
</dbReference>
<evidence type="ECO:0000256" key="5">
    <source>
        <dbReference type="ARBA" id="ARBA00023136"/>
    </source>
</evidence>
<dbReference type="NCBIfam" id="TIGR04057">
    <property type="entry name" value="SusC_RagA_signa"/>
    <property type="match status" value="1"/>
</dbReference>
<gene>
    <name evidence="10" type="ORF">SAMN05444682_108146</name>
</gene>
<dbReference type="Proteomes" id="UP000198670">
    <property type="component" value="Unassembled WGS sequence"/>
</dbReference>
<evidence type="ECO:0000256" key="1">
    <source>
        <dbReference type="ARBA" id="ARBA00004571"/>
    </source>
</evidence>
<protein>
    <submittedName>
        <fullName evidence="10">TonB-linked outer membrane protein, SusC/RagA family</fullName>
    </submittedName>
</protein>
<keyword evidence="2 7" id="KW-0813">Transport</keyword>
<dbReference type="SUPFAM" id="SSF56935">
    <property type="entry name" value="Porins"/>
    <property type="match status" value="1"/>
</dbReference>
<keyword evidence="3 7" id="KW-1134">Transmembrane beta strand</keyword>
<keyword evidence="11" id="KW-1185">Reference proteome</keyword>
<proteinExistence type="inferred from homology"/>
<evidence type="ECO:0000259" key="9">
    <source>
        <dbReference type="Pfam" id="PF07715"/>
    </source>
</evidence>
<dbReference type="RefSeq" id="WP_090628673.1">
    <property type="nucleotide sequence ID" value="NZ_FOQO01000008.1"/>
</dbReference>
<dbReference type="InterPro" id="IPR012910">
    <property type="entry name" value="Plug_dom"/>
</dbReference>
<feature type="transmembrane region" description="Helical" evidence="8">
    <location>
        <begin position="20"/>
        <end position="40"/>
    </location>
</feature>
<accession>A0A1I3PT06</accession>
<organism evidence="10 11">
    <name type="scientific">Parapedobacter indicus</name>
    <dbReference type="NCBI Taxonomy" id="1477437"/>
    <lineage>
        <taxon>Bacteria</taxon>
        <taxon>Pseudomonadati</taxon>
        <taxon>Bacteroidota</taxon>
        <taxon>Sphingobacteriia</taxon>
        <taxon>Sphingobacteriales</taxon>
        <taxon>Sphingobacteriaceae</taxon>
        <taxon>Parapedobacter</taxon>
    </lineage>
</organism>
<keyword evidence="5 7" id="KW-0472">Membrane</keyword>
<dbReference type="InterPro" id="IPR037066">
    <property type="entry name" value="Plug_dom_sf"/>
</dbReference>
<evidence type="ECO:0000256" key="7">
    <source>
        <dbReference type="PROSITE-ProRule" id="PRU01360"/>
    </source>
</evidence>
<evidence type="ECO:0000313" key="10">
    <source>
        <dbReference type="EMBL" id="SFJ24467.1"/>
    </source>
</evidence>
<dbReference type="Pfam" id="PF13715">
    <property type="entry name" value="CarbopepD_reg_2"/>
    <property type="match status" value="1"/>
</dbReference>
<comment type="similarity">
    <text evidence="7">Belongs to the TonB-dependent receptor family.</text>
</comment>
<dbReference type="InterPro" id="IPR008969">
    <property type="entry name" value="CarboxyPept-like_regulatory"/>
</dbReference>
<evidence type="ECO:0000256" key="4">
    <source>
        <dbReference type="ARBA" id="ARBA00022692"/>
    </source>
</evidence>
<dbReference type="AlphaFoldDB" id="A0A1I3PT06"/>
<evidence type="ECO:0000256" key="3">
    <source>
        <dbReference type="ARBA" id="ARBA00022452"/>
    </source>
</evidence>
<dbReference type="Gene3D" id="2.170.130.10">
    <property type="entry name" value="TonB-dependent receptor, plug domain"/>
    <property type="match status" value="1"/>
</dbReference>
<feature type="domain" description="TonB-dependent receptor plug" evidence="9">
    <location>
        <begin position="229"/>
        <end position="335"/>
    </location>
</feature>
<dbReference type="InterPro" id="IPR023997">
    <property type="entry name" value="TonB-dep_OMP_SusC/RagA_CS"/>
</dbReference>
<dbReference type="OrthoDB" id="9768177at2"/>
<keyword evidence="4 7" id="KW-0812">Transmembrane</keyword>
<dbReference type="Pfam" id="PF07715">
    <property type="entry name" value="Plug"/>
    <property type="match status" value="1"/>
</dbReference>
<evidence type="ECO:0000256" key="6">
    <source>
        <dbReference type="ARBA" id="ARBA00023237"/>
    </source>
</evidence>
<dbReference type="InterPro" id="IPR039426">
    <property type="entry name" value="TonB-dep_rcpt-like"/>
</dbReference>
<dbReference type="InterPro" id="IPR036942">
    <property type="entry name" value="Beta-barrel_TonB_sf"/>
</dbReference>
<sequence>MSITKDALIHRCHIRGINQLLIIMKLTAVLLLMGSLHLSAASYSQTITLEAKDYSLREVFKAIQKQTDYKVIYNVRFLERTKPVNISAEQMPLEKFLARVLTDQSLTYDIRERTILIGRARLKPKPLPWVDLAARQERIVSGKVTDEADIPLEGVTVSVKGTPEAVVTDAEGNYQVSLPRNGTRLVLTIVGFEPQEITIGSSSVYDVVLRGAVSDLDEVVVIGYGTQRKSDLTGSVVRVSMGDKENQANVNLLQALSGTAAGVNIQATGLAGGEPNVSVRGQTSLSANDNPLVVVDGIIYNGAISDINTNDVEAIDILKDASAAAVYGSRSANGVMLITTKKGKTDKPNLSFNMYYGYQDMTNNPMKVMNAEQYAIRLVDYFYQQDLYKWYYTKPTSAEGKPMRPDVTDRELVAARLRTQEERDNYLAGKSIDWVDEVTRRAPIQNYDLSLSQQTERNNYFVSASYTDEQGILSNDSFKRFTLRTNFESKVTDWLTFGLNSSYSYRDYSGVEASFNNARRASPLANNKIGAPDYDMFLTGETYMPYPFNNLNVDNSDIRNNLFVVGRAKVTVPWIKGLTNELNYSNTYSANNNNSFYPINTPEGSANKGEARKHPSQERNWILNNIVSYLGDFGNHQINGTLLFSRENRYADNSTISNTGFENPILGYNNIGMGTLPVVESSAWEENSLSYMGRVSYSYKDRYLVTGTVRKDGFSGFAANKKFATFPSLSLGWVLSEEPFFDNVKDVFLKVRLSYGKNGNQGIGRYSSFSRMDARPYVYGATTANGVLPTSLGNADLGWETTGSYNLGVDFGFLNRRITGSVDIYNAKTTDVLVRRALPPASGYPNIWANIGAIGNRGGELEMRTINLQGKLRWESSFVFSLNRSEITQLYGGEADQDLGNSWFVGEPISAIYDYEMAGGVWSEDDLYNGRTLMNWYPGQFRYVDQNGDGVIDPNSDRTIIGYEAPNYRFSIGNNLSYNNFNLSFLLNSIQGGNGFYLMDNSRAVNVAWNADDVFRINATAVRPYWTPENGVDNATGIYNTPVRQSGIYESRSFVRLQDITFAYRFTPSFLKSLKLKLCQLYVSAKNLYTWTNWSGWDPEVGLGNSADDDTPLSRNVTAGFRLTF</sequence>
<name>A0A1I3PT06_9SPHI</name>
<comment type="subcellular location">
    <subcellularLocation>
        <location evidence="1 7">Cell outer membrane</location>
        <topology evidence="1 7">Multi-pass membrane protein</topology>
    </subcellularLocation>
</comment>
<dbReference type="SUPFAM" id="SSF49464">
    <property type="entry name" value="Carboxypeptidase regulatory domain-like"/>
    <property type="match status" value="1"/>
</dbReference>
<evidence type="ECO:0000313" key="11">
    <source>
        <dbReference type="Proteomes" id="UP000198670"/>
    </source>
</evidence>